<reference evidence="3 4" key="1">
    <citation type="submission" date="2015-01" db="EMBL/GenBank/DDBJ databases">
        <title>Genome sequencing of Jeotgalibacillus soli.</title>
        <authorList>
            <person name="Goh K.M."/>
            <person name="Chan K.-G."/>
            <person name="Yaakop A.S."/>
            <person name="Ee R."/>
            <person name="Gan H.M."/>
            <person name="Chan C.S."/>
        </authorList>
    </citation>
    <scope>NUCLEOTIDE SEQUENCE [LARGE SCALE GENOMIC DNA]</scope>
    <source>
        <strain evidence="3 4">P9</strain>
    </source>
</reference>
<dbReference type="AlphaFoldDB" id="A0A0C2VQM3"/>
<proteinExistence type="predicted"/>
<keyword evidence="4" id="KW-1185">Reference proteome</keyword>
<evidence type="ECO:0000313" key="3">
    <source>
        <dbReference type="EMBL" id="KIL46746.1"/>
    </source>
</evidence>
<dbReference type="PATRIC" id="fig|889306.3.peg.1879"/>
<organism evidence="3 4">
    <name type="scientific">Jeotgalibacillus soli</name>
    <dbReference type="NCBI Taxonomy" id="889306"/>
    <lineage>
        <taxon>Bacteria</taxon>
        <taxon>Bacillati</taxon>
        <taxon>Bacillota</taxon>
        <taxon>Bacilli</taxon>
        <taxon>Bacillales</taxon>
        <taxon>Caryophanaceae</taxon>
        <taxon>Jeotgalibacillus</taxon>
    </lineage>
</organism>
<gene>
    <name evidence="3" type="ORF">KP78_18640</name>
</gene>
<dbReference type="PROSITE" id="PS51257">
    <property type="entry name" value="PROKAR_LIPOPROTEIN"/>
    <property type="match status" value="1"/>
</dbReference>
<evidence type="ECO:0000313" key="4">
    <source>
        <dbReference type="Proteomes" id="UP000031938"/>
    </source>
</evidence>
<dbReference type="STRING" id="889306.KP78_18640"/>
<feature type="domain" description="YtkA-like" evidence="2">
    <location>
        <begin position="31"/>
        <end position="112"/>
    </location>
</feature>
<dbReference type="OrthoDB" id="2679563at2"/>
<feature type="compositionally biased region" description="Basic and acidic residues" evidence="1">
    <location>
        <begin position="149"/>
        <end position="163"/>
    </location>
</feature>
<evidence type="ECO:0000256" key="1">
    <source>
        <dbReference type="SAM" id="MobiDB-lite"/>
    </source>
</evidence>
<dbReference type="Proteomes" id="UP000031938">
    <property type="component" value="Unassembled WGS sequence"/>
</dbReference>
<sequence length="163" mass="18207">MKKWMIGMAAGLLLIAGCGNGEEEEQNTAVPEIVDAKIIIPEMVESNEETPLQVRLTQGGEPVNDANEVVFELWNDVNGGESDMIPAVRKGDGVYQINMMFEEDGVYSLQTHVTARDMHVMPKKQFTVGEVTEEQLEKANENIQNQESNHMEGEHDDQGDHEH</sequence>
<feature type="region of interest" description="Disordered" evidence="1">
    <location>
        <begin position="140"/>
        <end position="163"/>
    </location>
</feature>
<accession>A0A0C2VQM3</accession>
<dbReference type="InterPro" id="IPR032693">
    <property type="entry name" value="YtkA-like_dom"/>
</dbReference>
<protein>
    <recommendedName>
        <fullName evidence="2">YtkA-like domain-containing protein</fullName>
    </recommendedName>
</protein>
<dbReference type="RefSeq" id="WP_041088131.1">
    <property type="nucleotide sequence ID" value="NZ_JXRP01000016.1"/>
</dbReference>
<evidence type="ECO:0000259" key="2">
    <source>
        <dbReference type="Pfam" id="PF13115"/>
    </source>
</evidence>
<name>A0A0C2VQM3_9BACL</name>
<comment type="caution">
    <text evidence="3">The sequence shown here is derived from an EMBL/GenBank/DDBJ whole genome shotgun (WGS) entry which is preliminary data.</text>
</comment>
<dbReference type="EMBL" id="JXRP01000016">
    <property type="protein sequence ID" value="KIL46746.1"/>
    <property type="molecule type" value="Genomic_DNA"/>
</dbReference>
<dbReference type="Pfam" id="PF13115">
    <property type="entry name" value="YtkA"/>
    <property type="match status" value="1"/>
</dbReference>